<dbReference type="Gene3D" id="2.60.120.10">
    <property type="entry name" value="Jelly Rolls"/>
    <property type="match status" value="1"/>
</dbReference>
<feature type="binding site" evidence="8">
    <location>
        <position position="280"/>
    </location>
    <ligand>
        <name>Fe cation</name>
        <dbReference type="ChEBI" id="CHEBI:24875"/>
    </ligand>
</feature>
<feature type="binding site" evidence="8">
    <location>
        <position position="286"/>
    </location>
    <ligand>
        <name>Fe cation</name>
        <dbReference type="ChEBI" id="CHEBI:24875"/>
    </ligand>
</feature>
<name>D1A7F4_THECD</name>
<keyword evidence="5" id="KW-0560">Oxidoreductase</keyword>
<feature type="active site" description="Proton acceptor" evidence="7">
    <location>
        <position position="243"/>
    </location>
</feature>
<evidence type="ECO:0000256" key="7">
    <source>
        <dbReference type="PIRSR" id="PIRSR605708-1"/>
    </source>
</evidence>
<gene>
    <name evidence="10" type="ordered locus">Tcur_0957</name>
</gene>
<proteinExistence type="inferred from homology"/>
<comment type="similarity">
    <text evidence="2">Belongs to the homogentisate dioxygenase family.</text>
</comment>
<dbReference type="Proteomes" id="UP000001918">
    <property type="component" value="Chromosome"/>
</dbReference>
<accession>D1A7F4</accession>
<evidence type="ECO:0000313" key="11">
    <source>
        <dbReference type="Proteomes" id="UP000001918"/>
    </source>
</evidence>
<reference evidence="10 11" key="1">
    <citation type="journal article" date="2011" name="Stand. Genomic Sci.">
        <title>Complete genome sequence of Thermomonospora curvata type strain (B9).</title>
        <authorList>
            <person name="Chertkov O."/>
            <person name="Sikorski J."/>
            <person name="Nolan M."/>
            <person name="Lapidus A."/>
            <person name="Lucas S."/>
            <person name="Del Rio T.G."/>
            <person name="Tice H."/>
            <person name="Cheng J.F."/>
            <person name="Goodwin L."/>
            <person name="Pitluck S."/>
            <person name="Liolios K."/>
            <person name="Ivanova N."/>
            <person name="Mavromatis K."/>
            <person name="Mikhailova N."/>
            <person name="Ovchinnikova G."/>
            <person name="Pati A."/>
            <person name="Chen A."/>
            <person name="Palaniappan K."/>
            <person name="Djao O.D."/>
            <person name="Land M."/>
            <person name="Hauser L."/>
            <person name="Chang Y.J."/>
            <person name="Jeffries C.D."/>
            <person name="Brettin T."/>
            <person name="Han C."/>
            <person name="Detter J.C."/>
            <person name="Rohde M."/>
            <person name="Goker M."/>
            <person name="Woyke T."/>
            <person name="Bristow J."/>
            <person name="Eisen J.A."/>
            <person name="Markowitz V."/>
            <person name="Hugenholtz P."/>
            <person name="Klenk H.P."/>
            <person name="Kyrpides N.C."/>
        </authorList>
    </citation>
    <scope>NUCLEOTIDE SEQUENCE [LARGE SCALE GENOMIC DNA]</scope>
    <source>
        <strain evidence="11">ATCC 19995 / DSM 43183 / JCM 3096 / KCTC 9072 / NBRC 15933 / NCIMB 10081 / Henssen B9</strain>
    </source>
</reference>
<dbReference type="PANTHER" id="PTHR11056:SF0">
    <property type="entry name" value="HOMOGENTISATE 1,2-DIOXYGENASE"/>
    <property type="match status" value="1"/>
</dbReference>
<feature type="domain" description="Homogentisate 1,2-dioxygenase N-terminal" evidence="9">
    <location>
        <begin position="101"/>
        <end position="230"/>
    </location>
</feature>
<dbReference type="OrthoDB" id="9811253at2"/>
<dbReference type="GO" id="GO:0004411">
    <property type="term" value="F:homogentisate 1,2-dioxygenase activity"/>
    <property type="evidence" value="ECO:0007669"/>
    <property type="project" value="InterPro"/>
</dbReference>
<keyword evidence="11" id="KW-1185">Reference proteome</keyword>
<dbReference type="InterPro" id="IPR011051">
    <property type="entry name" value="RmlC_Cupin_sf"/>
</dbReference>
<dbReference type="InterPro" id="IPR014710">
    <property type="entry name" value="RmlC-like_jellyroll"/>
</dbReference>
<organism evidence="10 11">
    <name type="scientific">Thermomonospora curvata (strain ATCC 19995 / DSM 43183 / JCM 3096 / KCTC 9072 / NBRC 15933 / NCIMB 10081 / Henssen B9)</name>
    <dbReference type="NCBI Taxonomy" id="471852"/>
    <lineage>
        <taxon>Bacteria</taxon>
        <taxon>Bacillati</taxon>
        <taxon>Actinomycetota</taxon>
        <taxon>Actinomycetes</taxon>
        <taxon>Streptosporangiales</taxon>
        <taxon>Thermomonosporaceae</taxon>
        <taxon>Thermomonospora</taxon>
    </lineage>
</organism>
<evidence type="ECO:0000313" key="10">
    <source>
        <dbReference type="EMBL" id="ACY96543.1"/>
    </source>
</evidence>
<protein>
    <submittedName>
        <fullName evidence="10">Homogentisate 12-dioxygenase</fullName>
    </submittedName>
</protein>
<evidence type="ECO:0000256" key="3">
    <source>
        <dbReference type="ARBA" id="ARBA00022723"/>
    </source>
</evidence>
<evidence type="ECO:0000256" key="6">
    <source>
        <dbReference type="ARBA" id="ARBA00023004"/>
    </source>
</evidence>
<dbReference type="EMBL" id="CP001738">
    <property type="protein sequence ID" value="ACY96543.1"/>
    <property type="molecule type" value="Genomic_DNA"/>
</dbReference>
<evidence type="ECO:0000256" key="4">
    <source>
        <dbReference type="ARBA" id="ARBA00022964"/>
    </source>
</evidence>
<dbReference type="GO" id="GO:0005737">
    <property type="term" value="C:cytoplasm"/>
    <property type="evidence" value="ECO:0007669"/>
    <property type="project" value="TreeGrafter"/>
</dbReference>
<sequence>MESFVQLRRGKTPRQIHRDVGDLKDDELGRYGFTGRTAHLYRRNDPTRFRIEGDLAAVNVQTGELKPTDLEADGEPLVMFHNPDCRILLSRRGQVAPFYTRNIDGDELIFVHEGTGHFETEFGRLPYRPGDWVYLPKGTTYRQIPQDRSHLLIIEATEEFRVPEAGTLGRFFPFDPSLITIPEPEVFPDDGREEYEIRLRQREGRSSLFYPFNPLDVEGWRGDNFPFTFNIADYDVITSDDVHLPPTVHLFMQATGVYVLNFLPRPAEGKPGVERVPWYHRNTDYDEIAFYHGGSVFGVDMPAGLISHAPQGIHHGVPERARRRARRLFEQEKRVEWKVIAIDTRRRLIPTPVMLGAQPTQTKEEADKKEVRA</sequence>
<keyword evidence="3 8" id="KW-0479">Metal-binding</keyword>
<dbReference type="InterPro" id="IPR046452">
    <property type="entry name" value="HgmA_N"/>
</dbReference>
<keyword evidence="4 10" id="KW-0223">Dioxygenase</keyword>
<dbReference type="GO" id="GO:0046872">
    <property type="term" value="F:metal ion binding"/>
    <property type="evidence" value="ECO:0007669"/>
    <property type="project" value="UniProtKB-KW"/>
</dbReference>
<evidence type="ECO:0000259" key="9">
    <source>
        <dbReference type="Pfam" id="PF20510"/>
    </source>
</evidence>
<comment type="cofactor">
    <cofactor evidence="1 8">
        <name>Fe cation</name>
        <dbReference type="ChEBI" id="CHEBI:24875"/>
    </cofactor>
</comment>
<keyword evidence="6 8" id="KW-0408">Iron</keyword>
<evidence type="ECO:0000256" key="8">
    <source>
        <dbReference type="PIRSR" id="PIRSR605708-2"/>
    </source>
</evidence>
<dbReference type="HOGENOM" id="CLU_053101_0_0_11"/>
<dbReference type="RefSeq" id="WP_012851327.1">
    <property type="nucleotide sequence ID" value="NC_013510.1"/>
</dbReference>
<evidence type="ECO:0000256" key="1">
    <source>
        <dbReference type="ARBA" id="ARBA00001962"/>
    </source>
</evidence>
<dbReference type="SUPFAM" id="SSF51182">
    <property type="entry name" value="RmlC-like cupins"/>
    <property type="match status" value="1"/>
</dbReference>
<evidence type="ECO:0000256" key="2">
    <source>
        <dbReference type="ARBA" id="ARBA00007757"/>
    </source>
</evidence>
<dbReference type="STRING" id="471852.Tcur_0957"/>
<dbReference type="Pfam" id="PF20510">
    <property type="entry name" value="HgmA_N"/>
    <property type="match status" value="1"/>
</dbReference>
<dbReference type="PANTHER" id="PTHR11056">
    <property type="entry name" value="HOMOGENTISATE 1,2-DIOXYGENASE"/>
    <property type="match status" value="1"/>
</dbReference>
<dbReference type="InterPro" id="IPR005708">
    <property type="entry name" value="Homogentis_dOase"/>
</dbReference>
<evidence type="ECO:0000256" key="5">
    <source>
        <dbReference type="ARBA" id="ARBA00023002"/>
    </source>
</evidence>
<dbReference type="GO" id="GO:0006570">
    <property type="term" value="P:tyrosine metabolic process"/>
    <property type="evidence" value="ECO:0007669"/>
    <property type="project" value="InterPro"/>
</dbReference>
<dbReference type="KEGG" id="tcu:Tcur_0957"/>
<dbReference type="AlphaFoldDB" id="D1A7F4"/>
<dbReference type="GO" id="GO:0006559">
    <property type="term" value="P:L-phenylalanine catabolic process"/>
    <property type="evidence" value="ECO:0007669"/>
    <property type="project" value="InterPro"/>
</dbReference>
<dbReference type="eggNOG" id="COG3508">
    <property type="taxonomic scope" value="Bacteria"/>
</dbReference>